<protein>
    <submittedName>
        <fullName evidence="3">Diguanylate cyclase (GGDEF)-like protein</fullName>
    </submittedName>
</protein>
<dbReference type="PANTHER" id="PTHR45138:SF9">
    <property type="entry name" value="DIGUANYLATE CYCLASE DGCM-RELATED"/>
    <property type="match status" value="1"/>
</dbReference>
<evidence type="ECO:0000313" key="3">
    <source>
        <dbReference type="EMBL" id="RBP03739.1"/>
    </source>
</evidence>
<dbReference type="InterPro" id="IPR050469">
    <property type="entry name" value="Diguanylate_Cyclase"/>
</dbReference>
<evidence type="ECO:0000259" key="2">
    <source>
        <dbReference type="PROSITE" id="PS50887"/>
    </source>
</evidence>
<evidence type="ECO:0000313" key="4">
    <source>
        <dbReference type="Proteomes" id="UP000252118"/>
    </source>
</evidence>
<feature type="domain" description="GGDEF" evidence="2">
    <location>
        <begin position="247"/>
        <end position="374"/>
    </location>
</feature>
<feature type="transmembrane region" description="Helical" evidence="1">
    <location>
        <begin position="47"/>
        <end position="65"/>
    </location>
</feature>
<dbReference type="InterPro" id="IPR029787">
    <property type="entry name" value="Nucleotide_cyclase"/>
</dbReference>
<gene>
    <name evidence="3" type="ORF">DET59_108165</name>
</gene>
<feature type="transmembrane region" description="Helical" evidence="1">
    <location>
        <begin position="183"/>
        <end position="205"/>
    </location>
</feature>
<dbReference type="EMBL" id="QNRJ01000008">
    <property type="protein sequence ID" value="RBP03739.1"/>
    <property type="molecule type" value="Genomic_DNA"/>
</dbReference>
<dbReference type="OrthoDB" id="9759607at2"/>
<feature type="transmembrane region" description="Helical" evidence="1">
    <location>
        <begin position="134"/>
        <end position="151"/>
    </location>
</feature>
<dbReference type="InterPro" id="IPR000160">
    <property type="entry name" value="GGDEF_dom"/>
</dbReference>
<organism evidence="3 4">
    <name type="scientific">Rossellomorea aquimaris</name>
    <dbReference type="NCBI Taxonomy" id="189382"/>
    <lineage>
        <taxon>Bacteria</taxon>
        <taxon>Bacillati</taxon>
        <taxon>Bacillota</taxon>
        <taxon>Bacilli</taxon>
        <taxon>Bacillales</taxon>
        <taxon>Bacillaceae</taxon>
        <taxon>Rossellomorea</taxon>
    </lineage>
</organism>
<dbReference type="Gene3D" id="3.30.70.270">
    <property type="match status" value="1"/>
</dbReference>
<proteinExistence type="predicted"/>
<feature type="transmembrane region" description="Helical" evidence="1">
    <location>
        <begin position="109"/>
        <end position="128"/>
    </location>
</feature>
<evidence type="ECO:0000256" key="1">
    <source>
        <dbReference type="SAM" id="Phobius"/>
    </source>
</evidence>
<dbReference type="AlphaFoldDB" id="A0A366EQG1"/>
<name>A0A366EQG1_9BACI</name>
<dbReference type="Proteomes" id="UP000252118">
    <property type="component" value="Unassembled WGS sequence"/>
</dbReference>
<dbReference type="GO" id="GO:0052621">
    <property type="term" value="F:diguanylate cyclase activity"/>
    <property type="evidence" value="ECO:0007669"/>
    <property type="project" value="TreeGrafter"/>
</dbReference>
<keyword evidence="1" id="KW-0472">Membrane</keyword>
<dbReference type="InterPro" id="IPR043128">
    <property type="entry name" value="Rev_trsase/Diguanyl_cyclase"/>
</dbReference>
<dbReference type="CDD" id="cd01949">
    <property type="entry name" value="GGDEF"/>
    <property type="match status" value="1"/>
</dbReference>
<accession>A0A366EQG1</accession>
<dbReference type="PROSITE" id="PS50887">
    <property type="entry name" value="GGDEF"/>
    <property type="match status" value="1"/>
</dbReference>
<dbReference type="Pfam" id="PF00990">
    <property type="entry name" value="GGDEF"/>
    <property type="match status" value="1"/>
</dbReference>
<sequence>MTDVGLFFLGYRRISQSLVNLNYKLNDERMKLMRFSLYLNDYETEKLFSTLRWLFVVIATLIFYVPPFSDNITTNKAVFPFLLVSGVIYMLVTQIALIRARDDKRSLQFILKAGIIFDFFALIWLMFLSEGIHSPLYPISILFVMHATIYWRTKGALISLAVFSLAYLLMGMVTVNLTEFQHYFTLSFNLFFLWIIGLFGALIMLRERAHYAQKEAYHHLAHRDYLSGLFNQLSFQEKFRRKVDADESFTLLLGDIDDFKKVNDEFGHLTGDEVIRKVGEVFRTLSVTYKGQAFRYGGEEFVILLPHTDDHVIHQFLNDLYSRLETLKPLPISMSFGQAETTEAKDPEKLIALADQRLYVAKKSGKRRTCLANDELFIPSAG</sequence>
<dbReference type="NCBIfam" id="TIGR00254">
    <property type="entry name" value="GGDEF"/>
    <property type="match status" value="1"/>
</dbReference>
<feature type="transmembrane region" description="Helical" evidence="1">
    <location>
        <begin position="77"/>
        <end position="97"/>
    </location>
</feature>
<keyword evidence="1" id="KW-0812">Transmembrane</keyword>
<dbReference type="PANTHER" id="PTHR45138">
    <property type="entry name" value="REGULATORY COMPONENTS OF SENSORY TRANSDUCTION SYSTEM"/>
    <property type="match status" value="1"/>
</dbReference>
<keyword evidence="1" id="KW-1133">Transmembrane helix</keyword>
<feature type="transmembrane region" description="Helical" evidence="1">
    <location>
        <begin position="158"/>
        <end position="177"/>
    </location>
</feature>
<dbReference type="SUPFAM" id="SSF55073">
    <property type="entry name" value="Nucleotide cyclase"/>
    <property type="match status" value="1"/>
</dbReference>
<comment type="caution">
    <text evidence="3">The sequence shown here is derived from an EMBL/GenBank/DDBJ whole genome shotgun (WGS) entry which is preliminary data.</text>
</comment>
<reference evidence="3 4" key="1">
    <citation type="submission" date="2018-06" db="EMBL/GenBank/DDBJ databases">
        <title>Freshwater and sediment microbial communities from various areas in North America, analyzing microbe dynamics in response to fracking.</title>
        <authorList>
            <person name="Lamendella R."/>
        </authorList>
    </citation>
    <scope>NUCLEOTIDE SEQUENCE [LARGE SCALE GENOMIC DNA]</scope>
    <source>
        <strain evidence="3 4">97B</strain>
    </source>
</reference>
<dbReference type="SMART" id="SM00267">
    <property type="entry name" value="GGDEF"/>
    <property type="match status" value="1"/>
</dbReference>